<accession>A0AA40FRJ5</accession>
<comment type="caution">
    <text evidence="3">The sequence shown here is derived from an EMBL/GenBank/DDBJ whole genome shotgun (WGS) entry which is preliminary data.</text>
</comment>
<reference evidence="3" key="1">
    <citation type="submission" date="2021-10" db="EMBL/GenBank/DDBJ databases">
        <title>Melipona bicolor Genome sequencing and assembly.</title>
        <authorList>
            <person name="Araujo N.S."/>
            <person name="Arias M.C."/>
        </authorList>
    </citation>
    <scope>NUCLEOTIDE SEQUENCE</scope>
    <source>
        <strain evidence="3">USP_2M_L1-L4_2017</strain>
        <tissue evidence="3">Whole body</tissue>
    </source>
</reference>
<protein>
    <submittedName>
        <fullName evidence="3">Uncharacterized protein</fullName>
    </submittedName>
</protein>
<evidence type="ECO:0000256" key="1">
    <source>
        <dbReference type="SAM" id="MobiDB-lite"/>
    </source>
</evidence>
<dbReference type="AlphaFoldDB" id="A0AA40FRJ5"/>
<feature type="compositionally biased region" description="Basic residues" evidence="1">
    <location>
        <begin position="203"/>
        <end position="213"/>
    </location>
</feature>
<name>A0AA40FRJ5_9HYME</name>
<keyword evidence="2" id="KW-0732">Signal</keyword>
<feature type="region of interest" description="Disordered" evidence="1">
    <location>
        <begin position="203"/>
        <end position="225"/>
    </location>
</feature>
<keyword evidence="4" id="KW-1185">Reference proteome</keyword>
<evidence type="ECO:0000256" key="2">
    <source>
        <dbReference type="SAM" id="SignalP"/>
    </source>
</evidence>
<sequence length="225" mass="26322">MWTIFMQVLFVIAFFDINFARSLNAESSLRLSDPPVSRLRNVEDIPARLPRKFQGNSRTRRLHIENQHGFDGKVEKIHINSEEDLPGIWMYEMQKKNLKNNGYIERTIQEDVMKEVDDASRAARSIEAYGKMKDHLEMNGHIERGNLQESPASYQSSRNQKPRIIRSIEAEAKQDSLKDGLEDLEAQDAKIFRPLFAYRQQKARRKHYGRNHIHSSLTDRKSCHD</sequence>
<organism evidence="3 4">
    <name type="scientific">Melipona bicolor</name>
    <dbReference type="NCBI Taxonomy" id="60889"/>
    <lineage>
        <taxon>Eukaryota</taxon>
        <taxon>Metazoa</taxon>
        <taxon>Ecdysozoa</taxon>
        <taxon>Arthropoda</taxon>
        <taxon>Hexapoda</taxon>
        <taxon>Insecta</taxon>
        <taxon>Pterygota</taxon>
        <taxon>Neoptera</taxon>
        <taxon>Endopterygota</taxon>
        <taxon>Hymenoptera</taxon>
        <taxon>Apocrita</taxon>
        <taxon>Aculeata</taxon>
        <taxon>Apoidea</taxon>
        <taxon>Anthophila</taxon>
        <taxon>Apidae</taxon>
        <taxon>Melipona</taxon>
    </lineage>
</organism>
<gene>
    <name evidence="3" type="ORF">K0M31_007051</name>
</gene>
<dbReference type="Proteomes" id="UP001177670">
    <property type="component" value="Unassembled WGS sequence"/>
</dbReference>
<evidence type="ECO:0000313" key="3">
    <source>
        <dbReference type="EMBL" id="KAK1124025.1"/>
    </source>
</evidence>
<proteinExistence type="predicted"/>
<evidence type="ECO:0000313" key="4">
    <source>
        <dbReference type="Proteomes" id="UP001177670"/>
    </source>
</evidence>
<dbReference type="EMBL" id="JAHYIQ010000019">
    <property type="protein sequence ID" value="KAK1124025.1"/>
    <property type="molecule type" value="Genomic_DNA"/>
</dbReference>
<feature type="chain" id="PRO_5041363151" evidence="2">
    <location>
        <begin position="21"/>
        <end position="225"/>
    </location>
</feature>
<feature type="signal peptide" evidence="2">
    <location>
        <begin position="1"/>
        <end position="20"/>
    </location>
</feature>